<dbReference type="RefSeq" id="WP_307321523.1">
    <property type="nucleotide sequence ID" value="NZ_JAUSUG010000002.1"/>
</dbReference>
<reference evidence="3 4" key="1">
    <citation type="submission" date="2023-07" db="EMBL/GenBank/DDBJ databases">
        <title>Genomic Encyclopedia of Type Strains, Phase IV (KMG-IV): sequencing the most valuable type-strain genomes for metagenomic binning, comparative biology and taxonomic classification.</title>
        <authorList>
            <person name="Goeker M."/>
        </authorList>
    </citation>
    <scope>NUCLEOTIDE SEQUENCE [LARGE SCALE GENOMIC DNA]</scope>
    <source>
        <strain evidence="3 4">DSM 9768</strain>
    </source>
</reference>
<dbReference type="CDD" id="cd00063">
    <property type="entry name" value="FN3"/>
    <property type="match status" value="1"/>
</dbReference>
<dbReference type="Gene3D" id="2.60.120.430">
    <property type="entry name" value="Galactose-binding lectin"/>
    <property type="match status" value="2"/>
</dbReference>
<dbReference type="InterPro" id="IPR011050">
    <property type="entry name" value="Pectin_lyase_fold/virulence"/>
</dbReference>
<feature type="chain" id="PRO_5046549510" evidence="1">
    <location>
        <begin position="27"/>
        <end position="875"/>
    </location>
</feature>
<organism evidence="3 4">
    <name type="scientific">Evansella vedderi</name>
    <dbReference type="NCBI Taxonomy" id="38282"/>
    <lineage>
        <taxon>Bacteria</taxon>
        <taxon>Bacillati</taxon>
        <taxon>Bacillota</taxon>
        <taxon>Bacilli</taxon>
        <taxon>Bacillales</taxon>
        <taxon>Bacillaceae</taxon>
        <taxon>Evansella</taxon>
    </lineage>
</organism>
<keyword evidence="4" id="KW-1185">Reference proteome</keyword>
<dbReference type="SMART" id="SM00060">
    <property type="entry name" value="FN3"/>
    <property type="match status" value="2"/>
</dbReference>
<dbReference type="SUPFAM" id="SSF49265">
    <property type="entry name" value="Fibronectin type III"/>
    <property type="match status" value="1"/>
</dbReference>
<evidence type="ECO:0000313" key="4">
    <source>
        <dbReference type="Proteomes" id="UP001230005"/>
    </source>
</evidence>
<proteinExistence type="predicted"/>
<feature type="domain" description="Fibronectin type-III" evidence="2">
    <location>
        <begin position="423"/>
        <end position="517"/>
    </location>
</feature>
<dbReference type="SUPFAM" id="SSF49785">
    <property type="entry name" value="Galactose-binding domain-like"/>
    <property type="match status" value="2"/>
</dbReference>
<dbReference type="InterPro" id="IPR036116">
    <property type="entry name" value="FN3_sf"/>
</dbReference>
<dbReference type="EMBL" id="JAUSUG010000002">
    <property type="protein sequence ID" value="MDQ0253194.1"/>
    <property type="molecule type" value="Genomic_DNA"/>
</dbReference>
<dbReference type="InterPro" id="IPR013783">
    <property type="entry name" value="Ig-like_fold"/>
</dbReference>
<dbReference type="InterPro" id="IPR006626">
    <property type="entry name" value="PbH1"/>
</dbReference>
<dbReference type="Gene3D" id="2.160.20.10">
    <property type="entry name" value="Single-stranded right-handed beta-helix, Pectin lyase-like"/>
    <property type="match status" value="1"/>
</dbReference>
<sequence>MVRKKLSIFMVFVMIFSLFSTSGALAITNSTEDKDESLHLKFDFGSASSPVADGYLQVTNTMVYNEDRGYGLDREVDSRNRTGPDDVRRDFTISGSNYEFKVDLPNGNYELLIISGDDIAQNRTGFIIEGEDKGNFHVGSGDFIEYKEIVTVEDEQLNIVVTNDRRINGIEIVQVTDGGTEPTEPDAPPFLLFDFGNGPVAEGYLQVTNNMIYNSERGYGINKTVAERDRGAPDDLRRDFLIDGNFEFMVDLPNGDYFIRIFAGDNIAFNRSSFIVEGEHLGSFTSNSGQFATITHTTTVSDGQLNIRMGDNGRINGLQIMPVAQIDSLEVSKLSFSPETYVGLSWDPEKSAVSYNVHRKEEGQGSFTLLGNTSETSFIDDTVELGTTYTYVVTFLTDLGIESAFSNEVVVSVSDDTVPAPVSPSELTIEELLVEEQVTFSWNESDDALLYYVYRTRYNPEHFSNGEVFERVGVTRETTFTDEDIFSTNPYYYIVRAVNEGGISEASEVLVVQEREKSEKFYGKGPFHAQVLQTGDKWRVINRGVVYVGDNMLDAMQAAVDSLTPGRTTQEKVIVRGSGTIPANRSLDLPSHTSFEVDGTIHVEGNDESFSYGNHNAAVRIRHAKNVSIPKLNVTGSPNFGVFVRTSENIHLGQIDLRLDAGLGIRIDSRDNDNVYGVRNVRIDDVYVSGTSAHGVETYGVDGISIGTVTAVNTGYSGVLLNDTINASVDIVYGYGAGTGTGYATFRMANRNGHIDDDYSHNIFVGEVIARGGGRGIFSVSRSGGAVIERVDLARTGGNAMLIENSYNISINGGVVEGPSGIRIAARNDMPNTRDILMKNLTLRNSEIVESPCGDNVVFENITLENNSTMNVCRP</sequence>
<evidence type="ECO:0000256" key="1">
    <source>
        <dbReference type="SAM" id="SignalP"/>
    </source>
</evidence>
<feature type="domain" description="Fibronectin type-III" evidence="2">
    <location>
        <begin position="325"/>
        <end position="416"/>
    </location>
</feature>
<accession>A0ABT9ZQR7</accession>
<name>A0ABT9ZQR7_9BACI</name>
<dbReference type="Pfam" id="PF21254">
    <property type="entry name" value="AGA-YXIM_GBD"/>
    <property type="match status" value="2"/>
</dbReference>
<protein>
    <submittedName>
        <fullName evidence="3">Fibronectin type 3 domain-containing protein</fullName>
    </submittedName>
</protein>
<evidence type="ECO:0000259" key="2">
    <source>
        <dbReference type="PROSITE" id="PS50853"/>
    </source>
</evidence>
<evidence type="ECO:0000313" key="3">
    <source>
        <dbReference type="EMBL" id="MDQ0253194.1"/>
    </source>
</evidence>
<keyword evidence="1" id="KW-0732">Signal</keyword>
<dbReference type="Gene3D" id="2.60.40.10">
    <property type="entry name" value="Immunoglobulins"/>
    <property type="match status" value="2"/>
</dbReference>
<dbReference type="PROSITE" id="PS50853">
    <property type="entry name" value="FN3"/>
    <property type="match status" value="2"/>
</dbReference>
<gene>
    <name evidence="3" type="ORF">J2S74_000566</name>
</gene>
<feature type="signal peptide" evidence="1">
    <location>
        <begin position="1"/>
        <end position="26"/>
    </location>
</feature>
<dbReference type="InterPro" id="IPR049033">
    <property type="entry name" value="AGA-YXIM_GBD"/>
</dbReference>
<dbReference type="InterPro" id="IPR008979">
    <property type="entry name" value="Galactose-bd-like_sf"/>
</dbReference>
<dbReference type="Proteomes" id="UP001230005">
    <property type="component" value="Unassembled WGS sequence"/>
</dbReference>
<comment type="caution">
    <text evidence="3">The sequence shown here is derived from an EMBL/GenBank/DDBJ whole genome shotgun (WGS) entry which is preliminary data.</text>
</comment>
<dbReference type="InterPro" id="IPR012334">
    <property type="entry name" value="Pectin_lyas_fold"/>
</dbReference>
<dbReference type="SUPFAM" id="SSF51126">
    <property type="entry name" value="Pectin lyase-like"/>
    <property type="match status" value="1"/>
</dbReference>
<dbReference type="SMART" id="SM00710">
    <property type="entry name" value="PbH1"/>
    <property type="match status" value="5"/>
</dbReference>
<dbReference type="InterPro" id="IPR003961">
    <property type="entry name" value="FN3_dom"/>
</dbReference>